<evidence type="ECO:0000256" key="4">
    <source>
        <dbReference type="ARBA" id="ARBA00022989"/>
    </source>
</evidence>
<feature type="transmembrane region" description="Helical" evidence="6">
    <location>
        <begin position="43"/>
        <end position="62"/>
    </location>
</feature>
<evidence type="ECO:0000256" key="1">
    <source>
        <dbReference type="ARBA" id="ARBA00004651"/>
    </source>
</evidence>
<dbReference type="EMBL" id="AZIL01000609">
    <property type="protein sequence ID" value="EWM26673.1"/>
    <property type="molecule type" value="Genomic_DNA"/>
</dbReference>
<evidence type="ECO:0000256" key="6">
    <source>
        <dbReference type="SAM" id="Phobius"/>
    </source>
</evidence>
<evidence type="ECO:0000256" key="5">
    <source>
        <dbReference type="ARBA" id="ARBA00023136"/>
    </source>
</evidence>
<keyword evidence="5 6" id="KW-0472">Membrane</keyword>
<dbReference type="Pfam" id="PF13396">
    <property type="entry name" value="PLDc_N"/>
    <property type="match status" value="1"/>
</dbReference>
<feature type="domain" description="Cardiolipin synthase N-terminal" evidence="7">
    <location>
        <begin position="24"/>
        <end position="63"/>
    </location>
</feature>
<feature type="transmembrane region" description="Helical" evidence="6">
    <location>
        <begin position="12"/>
        <end position="31"/>
    </location>
</feature>
<name>W7TT04_9STRA</name>
<keyword evidence="3 6" id="KW-0812">Transmembrane</keyword>
<keyword evidence="9" id="KW-1185">Reference proteome</keyword>
<keyword evidence="2" id="KW-1003">Cell membrane</keyword>
<gene>
    <name evidence="8" type="ORF">Naga_100001g60</name>
</gene>
<comment type="caution">
    <text evidence="8">The sequence shown here is derived from an EMBL/GenBank/DDBJ whole genome shotgun (WGS) entry which is preliminary data.</text>
</comment>
<comment type="subcellular location">
    <subcellularLocation>
        <location evidence="1">Cell membrane</location>
        <topology evidence="1">Multi-pass membrane protein</topology>
    </subcellularLocation>
</comment>
<protein>
    <recommendedName>
        <fullName evidence="7">Cardiolipin synthase N-terminal domain-containing protein</fullName>
    </recommendedName>
</protein>
<organism evidence="8 9">
    <name type="scientific">Nannochloropsis gaditana</name>
    <dbReference type="NCBI Taxonomy" id="72520"/>
    <lineage>
        <taxon>Eukaryota</taxon>
        <taxon>Sar</taxon>
        <taxon>Stramenopiles</taxon>
        <taxon>Ochrophyta</taxon>
        <taxon>Eustigmatophyceae</taxon>
        <taxon>Eustigmatales</taxon>
        <taxon>Monodopsidaceae</taxon>
        <taxon>Nannochloropsis</taxon>
    </lineage>
</organism>
<evidence type="ECO:0000256" key="2">
    <source>
        <dbReference type="ARBA" id="ARBA00022475"/>
    </source>
</evidence>
<dbReference type="AlphaFoldDB" id="W7TT04"/>
<keyword evidence="4 6" id="KW-1133">Transmembrane helix</keyword>
<proteinExistence type="predicted"/>
<dbReference type="GO" id="GO:0005886">
    <property type="term" value="C:plasma membrane"/>
    <property type="evidence" value="ECO:0007669"/>
    <property type="project" value="UniProtKB-SubCell"/>
</dbReference>
<evidence type="ECO:0000313" key="8">
    <source>
        <dbReference type="EMBL" id="EWM26673.1"/>
    </source>
</evidence>
<accession>W7TT04</accession>
<evidence type="ECO:0000256" key="3">
    <source>
        <dbReference type="ARBA" id="ARBA00022692"/>
    </source>
</evidence>
<sequence>MLFSDEKALRMDVAMIVAFILAVNGCALYTLKRVRSQPGSRLFWAAVILCVPIGGALIFFFFRPRDPIKYFTDDSIPEKKVGQITPVDVPIDKKLPSMTPPTTPTLLHRFAAHAIKSPDGTLESPCIMYAPSS</sequence>
<evidence type="ECO:0000313" key="9">
    <source>
        <dbReference type="Proteomes" id="UP000019335"/>
    </source>
</evidence>
<reference evidence="8 9" key="1">
    <citation type="journal article" date="2014" name="Mol. Plant">
        <title>Chromosome Scale Genome Assembly and Transcriptome Profiling of Nannochloropsis gaditana in Nitrogen Depletion.</title>
        <authorList>
            <person name="Corteggiani Carpinelli E."/>
            <person name="Telatin A."/>
            <person name="Vitulo N."/>
            <person name="Forcato C."/>
            <person name="D'Angelo M."/>
            <person name="Schiavon R."/>
            <person name="Vezzi A."/>
            <person name="Giacometti G.M."/>
            <person name="Morosinotto T."/>
            <person name="Valle G."/>
        </authorList>
    </citation>
    <scope>NUCLEOTIDE SEQUENCE [LARGE SCALE GENOMIC DNA]</scope>
    <source>
        <strain evidence="8 9">B-31</strain>
    </source>
</reference>
<dbReference type="InterPro" id="IPR027379">
    <property type="entry name" value="CLS_N"/>
</dbReference>
<dbReference type="Proteomes" id="UP000019335">
    <property type="component" value="Chromosome 8"/>
</dbReference>
<evidence type="ECO:0000259" key="7">
    <source>
        <dbReference type="Pfam" id="PF13396"/>
    </source>
</evidence>